<dbReference type="AlphaFoldDB" id="A0AAD4WN32"/>
<keyword evidence="2" id="KW-1185">Reference proteome</keyword>
<comment type="caution">
    <text evidence="1">The sequence shown here is derived from an EMBL/GenBank/DDBJ whole genome shotgun (WGS) entry which is preliminary data.</text>
</comment>
<organism evidence="1 2">
    <name type="scientific">Prunus dulcis</name>
    <name type="common">Almond</name>
    <name type="synonym">Amygdalus dulcis</name>
    <dbReference type="NCBI Taxonomy" id="3755"/>
    <lineage>
        <taxon>Eukaryota</taxon>
        <taxon>Viridiplantae</taxon>
        <taxon>Streptophyta</taxon>
        <taxon>Embryophyta</taxon>
        <taxon>Tracheophyta</taxon>
        <taxon>Spermatophyta</taxon>
        <taxon>Magnoliopsida</taxon>
        <taxon>eudicotyledons</taxon>
        <taxon>Gunneridae</taxon>
        <taxon>Pentapetalae</taxon>
        <taxon>rosids</taxon>
        <taxon>fabids</taxon>
        <taxon>Rosales</taxon>
        <taxon>Rosaceae</taxon>
        <taxon>Amygdaloideae</taxon>
        <taxon>Amygdaleae</taxon>
        <taxon>Prunus</taxon>
    </lineage>
</organism>
<accession>A0AAD4WN32</accession>
<evidence type="ECO:0000313" key="2">
    <source>
        <dbReference type="Proteomes" id="UP001054821"/>
    </source>
</evidence>
<proteinExistence type="predicted"/>
<protein>
    <submittedName>
        <fullName evidence="1">Uncharacterized protein</fullName>
    </submittedName>
</protein>
<evidence type="ECO:0000313" key="1">
    <source>
        <dbReference type="EMBL" id="KAI5345649.1"/>
    </source>
</evidence>
<sequence>MEVLDLPLCASAQGFKALCKGSGNFLKEPTFGKLHILAWFKAMRGARCVADVSLLEAEAMCVLRMIKCPSSSVRNAARVDFKAYEDVSLM</sequence>
<reference evidence="1 2" key="1">
    <citation type="journal article" date="2022" name="G3 (Bethesda)">
        <title>Whole-genome sequence and methylome profiling of the almond [Prunus dulcis (Mill.) D.A. Webb] cultivar 'Nonpareil'.</title>
        <authorList>
            <person name="D'Amico-Willman K.M."/>
            <person name="Ouma W.Z."/>
            <person name="Meulia T."/>
            <person name="Sideli G.M."/>
            <person name="Gradziel T.M."/>
            <person name="Fresnedo-Ramirez J."/>
        </authorList>
    </citation>
    <scope>NUCLEOTIDE SEQUENCE [LARGE SCALE GENOMIC DNA]</scope>
    <source>
        <strain evidence="1">Clone GOH B32 T37-40</strain>
    </source>
</reference>
<dbReference type="Proteomes" id="UP001054821">
    <property type="component" value="Chromosome 2"/>
</dbReference>
<name>A0AAD4WN32_PRUDU</name>
<dbReference type="EMBL" id="JAJFAZ020000002">
    <property type="protein sequence ID" value="KAI5345649.1"/>
    <property type="molecule type" value="Genomic_DNA"/>
</dbReference>
<gene>
    <name evidence="1" type="ORF">L3X38_013526</name>
</gene>